<organism evidence="1 2">
    <name type="scientific">Riccia fluitans</name>
    <dbReference type="NCBI Taxonomy" id="41844"/>
    <lineage>
        <taxon>Eukaryota</taxon>
        <taxon>Viridiplantae</taxon>
        <taxon>Streptophyta</taxon>
        <taxon>Embryophyta</taxon>
        <taxon>Marchantiophyta</taxon>
        <taxon>Marchantiopsida</taxon>
        <taxon>Marchantiidae</taxon>
        <taxon>Marchantiales</taxon>
        <taxon>Ricciaceae</taxon>
        <taxon>Riccia</taxon>
    </lineage>
</organism>
<proteinExistence type="predicted"/>
<dbReference type="EMBL" id="JBHFFA010000001">
    <property type="protein sequence ID" value="KAL2650417.1"/>
    <property type="molecule type" value="Genomic_DNA"/>
</dbReference>
<evidence type="ECO:0000313" key="2">
    <source>
        <dbReference type="Proteomes" id="UP001605036"/>
    </source>
</evidence>
<gene>
    <name evidence="1" type="ORF">R1flu_018545</name>
</gene>
<dbReference type="AlphaFoldDB" id="A0ABD1ZG51"/>
<evidence type="ECO:0000313" key="1">
    <source>
        <dbReference type="EMBL" id="KAL2650417.1"/>
    </source>
</evidence>
<dbReference type="Proteomes" id="UP001605036">
    <property type="component" value="Unassembled WGS sequence"/>
</dbReference>
<name>A0ABD1ZG51_9MARC</name>
<keyword evidence="2" id="KW-1185">Reference proteome</keyword>
<accession>A0ABD1ZG51</accession>
<protein>
    <submittedName>
        <fullName evidence="1">Uncharacterized protein</fullName>
    </submittedName>
</protein>
<comment type="caution">
    <text evidence="1">The sequence shown here is derived from an EMBL/GenBank/DDBJ whole genome shotgun (WGS) entry which is preliminary data.</text>
</comment>
<reference evidence="1 2" key="1">
    <citation type="submission" date="2024-09" db="EMBL/GenBank/DDBJ databases">
        <title>Chromosome-scale assembly of Riccia fluitans.</title>
        <authorList>
            <person name="Paukszto L."/>
            <person name="Sawicki J."/>
            <person name="Karawczyk K."/>
            <person name="Piernik-Szablinska J."/>
            <person name="Szczecinska M."/>
            <person name="Mazdziarz M."/>
        </authorList>
    </citation>
    <scope>NUCLEOTIDE SEQUENCE [LARGE SCALE GENOMIC DNA]</scope>
    <source>
        <strain evidence="1">Rf_01</strain>
        <tissue evidence="1">Aerial parts of the thallus</tissue>
    </source>
</reference>
<sequence length="144" mass="16360">MDNPIDASILKILFSHRAGRLAGLVRMSETKFGRQFNEESAGRDIKRLLNPTDPCGTKNPIMRTQYIEEILQWNRAYPEGKINFQSQAPMENCTELQALKSLICCSFESTFLHQNHCLGIPQTPELSLLTSVFSYGKNFPIYTS</sequence>